<feature type="domain" description="NodB homology" evidence="4">
    <location>
        <begin position="132"/>
        <end position="314"/>
    </location>
</feature>
<feature type="domain" description="LysM" evidence="5">
    <location>
        <begin position="73"/>
        <end position="118"/>
    </location>
</feature>
<protein>
    <submittedName>
        <fullName evidence="6">Peptidoglycan N-acetylglucosamine deacetylase</fullName>
    </submittedName>
</protein>
<dbReference type="GO" id="GO:0046872">
    <property type="term" value="F:metal ion binding"/>
    <property type="evidence" value="ECO:0007669"/>
    <property type="project" value="UniProtKB-KW"/>
</dbReference>
<dbReference type="Proteomes" id="UP000031563">
    <property type="component" value="Unassembled WGS sequence"/>
</dbReference>
<evidence type="ECO:0000256" key="3">
    <source>
        <dbReference type="SAM" id="SignalP"/>
    </source>
</evidence>
<dbReference type="PANTHER" id="PTHR10587:SF133">
    <property type="entry name" value="CHITIN DEACETYLASE 1-RELATED"/>
    <property type="match status" value="1"/>
</dbReference>
<accession>A0A0F5HTI4</accession>
<dbReference type="AlphaFoldDB" id="A0A0F5HTI4"/>
<dbReference type="RefSeq" id="WP_052725919.1">
    <property type="nucleotide sequence ID" value="NZ_JWIR02000060.1"/>
</dbReference>
<dbReference type="SUPFAM" id="SSF88713">
    <property type="entry name" value="Glycoside hydrolase/deacetylase"/>
    <property type="match status" value="1"/>
</dbReference>
<dbReference type="SMART" id="SM00257">
    <property type="entry name" value="LysM"/>
    <property type="match status" value="2"/>
</dbReference>
<reference evidence="6" key="1">
    <citation type="submission" date="2015-02" db="EMBL/GenBank/DDBJ databases">
        <title>Genome Assembly of Bacillaceae bacterium MTCC 8252.</title>
        <authorList>
            <person name="Verma A."/>
            <person name="Khatri I."/>
            <person name="Mual P."/>
            <person name="Subramanian S."/>
            <person name="Krishnamurthi S."/>
        </authorList>
    </citation>
    <scope>NUCLEOTIDE SEQUENCE [LARGE SCALE GENOMIC DNA]</scope>
    <source>
        <strain evidence="6">MTCC 8252</strain>
    </source>
</reference>
<dbReference type="PANTHER" id="PTHR10587">
    <property type="entry name" value="GLYCOSYL TRANSFERASE-RELATED"/>
    <property type="match status" value="1"/>
</dbReference>
<dbReference type="InterPro" id="IPR036779">
    <property type="entry name" value="LysM_dom_sf"/>
</dbReference>
<name>A0A0F5HTI4_BACTR</name>
<evidence type="ECO:0000313" key="6">
    <source>
        <dbReference type="EMBL" id="KKB36601.1"/>
    </source>
</evidence>
<evidence type="ECO:0000259" key="5">
    <source>
        <dbReference type="PROSITE" id="PS51782"/>
    </source>
</evidence>
<gene>
    <name evidence="6" type="ORF">QY95_03110</name>
</gene>
<proteinExistence type="predicted"/>
<dbReference type="CDD" id="cd00118">
    <property type="entry name" value="LysM"/>
    <property type="match status" value="2"/>
</dbReference>
<dbReference type="PROSITE" id="PS51782">
    <property type="entry name" value="LYSM"/>
    <property type="match status" value="2"/>
</dbReference>
<dbReference type="SUPFAM" id="SSF54106">
    <property type="entry name" value="LysM domain"/>
    <property type="match status" value="2"/>
</dbReference>
<feature type="chain" id="PRO_5002487590" evidence="3">
    <location>
        <begin position="25"/>
        <end position="322"/>
    </location>
</feature>
<organism evidence="6 7">
    <name type="scientific">Bacillus thermotolerans</name>
    <name type="common">Quasibacillus thermotolerans</name>
    <dbReference type="NCBI Taxonomy" id="1221996"/>
    <lineage>
        <taxon>Bacteria</taxon>
        <taxon>Bacillati</taxon>
        <taxon>Bacillota</taxon>
        <taxon>Bacilli</taxon>
        <taxon>Bacillales</taxon>
        <taxon>Bacillaceae</taxon>
        <taxon>Bacillus</taxon>
    </lineage>
</organism>
<dbReference type="Gene3D" id="3.10.350.10">
    <property type="entry name" value="LysM domain"/>
    <property type="match status" value="2"/>
</dbReference>
<dbReference type="CDD" id="cd10917">
    <property type="entry name" value="CE4_NodB_like_6s_7s"/>
    <property type="match status" value="1"/>
</dbReference>
<feature type="domain" description="LysM" evidence="5">
    <location>
        <begin position="25"/>
        <end position="68"/>
    </location>
</feature>
<dbReference type="InterPro" id="IPR018392">
    <property type="entry name" value="LysM"/>
</dbReference>
<dbReference type="GO" id="GO:0016810">
    <property type="term" value="F:hydrolase activity, acting on carbon-nitrogen (but not peptide) bonds"/>
    <property type="evidence" value="ECO:0007669"/>
    <property type="project" value="InterPro"/>
</dbReference>
<dbReference type="Gene3D" id="3.20.20.370">
    <property type="entry name" value="Glycoside hydrolase/deacetylase"/>
    <property type="match status" value="1"/>
</dbReference>
<evidence type="ECO:0000256" key="1">
    <source>
        <dbReference type="ARBA" id="ARBA00022723"/>
    </source>
</evidence>
<evidence type="ECO:0000313" key="7">
    <source>
        <dbReference type="Proteomes" id="UP000031563"/>
    </source>
</evidence>
<keyword evidence="1" id="KW-0479">Metal-binding</keyword>
<dbReference type="EMBL" id="JWIR02000060">
    <property type="protein sequence ID" value="KKB36601.1"/>
    <property type="molecule type" value="Genomic_DNA"/>
</dbReference>
<dbReference type="PROSITE" id="PS51677">
    <property type="entry name" value="NODB"/>
    <property type="match status" value="1"/>
</dbReference>
<dbReference type="InterPro" id="IPR002509">
    <property type="entry name" value="NODB_dom"/>
</dbReference>
<keyword evidence="2" id="KW-0378">Hydrolase</keyword>
<feature type="signal peptide" evidence="3">
    <location>
        <begin position="1"/>
        <end position="24"/>
    </location>
</feature>
<dbReference type="GO" id="GO:0016020">
    <property type="term" value="C:membrane"/>
    <property type="evidence" value="ECO:0007669"/>
    <property type="project" value="TreeGrafter"/>
</dbReference>
<comment type="caution">
    <text evidence="6">The sequence shown here is derived from an EMBL/GenBank/DDBJ whole genome shotgun (WGS) entry which is preliminary data.</text>
</comment>
<keyword evidence="7" id="KW-1185">Reference proteome</keyword>
<dbReference type="Pfam" id="PF01476">
    <property type="entry name" value="LysM"/>
    <property type="match status" value="2"/>
</dbReference>
<evidence type="ECO:0000256" key="2">
    <source>
        <dbReference type="ARBA" id="ARBA00022801"/>
    </source>
</evidence>
<evidence type="ECO:0000259" key="4">
    <source>
        <dbReference type="PROSITE" id="PS51677"/>
    </source>
</evidence>
<keyword evidence="3" id="KW-0732">Signal</keyword>
<dbReference type="STRING" id="1221996.QY95_03110"/>
<dbReference type="GO" id="GO:0005975">
    <property type="term" value="P:carbohydrate metabolic process"/>
    <property type="evidence" value="ECO:0007669"/>
    <property type="project" value="InterPro"/>
</dbReference>
<dbReference type="InterPro" id="IPR050248">
    <property type="entry name" value="Polysacc_deacetylase_ArnD"/>
</dbReference>
<sequence length="322" mass="35955">MKKMIGFLTALVLLVFSLGHTAQAASYQVQSGDTLWKIASKHNLTVDQLVNHNRLNSTLLHIGQTLDVSGQADTYEVKWGDTFYSISLKLGVSMPQLKAANPQIENFHYIYPGQVLNVPYSGMIHMGPSQKKVIALTFDDGPEDLYTPQILDILQEKNVKATFFVLGQQVKAFPGMLKRIQAEGHAIGNHTWDHPDVTTLTEEQLIQTVQSTGEEIEKVLGYQTNLFRPPYGSINDQQIHALNRLGYRSIAWTIDTLDWDRTPADEILYKVEVGKVPGGIVLMHNFKNPGKLDGAIEALPQMIDNLRAQGYEFVTVPELLGE</sequence>
<dbReference type="InterPro" id="IPR011330">
    <property type="entry name" value="Glyco_hydro/deAcase_b/a-brl"/>
</dbReference>
<dbReference type="Pfam" id="PF01522">
    <property type="entry name" value="Polysacc_deac_1"/>
    <property type="match status" value="1"/>
</dbReference>